<organism evidence="2 3">
    <name type="scientific">Jeotgalibacillus salarius</name>
    <dbReference type="NCBI Taxonomy" id="546023"/>
    <lineage>
        <taxon>Bacteria</taxon>
        <taxon>Bacillati</taxon>
        <taxon>Bacillota</taxon>
        <taxon>Bacilli</taxon>
        <taxon>Bacillales</taxon>
        <taxon>Caryophanaceae</taxon>
        <taxon>Jeotgalibacillus</taxon>
    </lineage>
</organism>
<dbReference type="AlphaFoldDB" id="A0A4Y8LKK9"/>
<dbReference type="InterPro" id="IPR050855">
    <property type="entry name" value="NDM-1-like"/>
</dbReference>
<dbReference type="GO" id="GO:0016787">
    <property type="term" value="F:hydrolase activity"/>
    <property type="evidence" value="ECO:0007669"/>
    <property type="project" value="UniProtKB-KW"/>
</dbReference>
<sequence>MSQQLITLSDRISYLTPVGPTDRPILMSVTGERHTLMIDGGNSKAHADLFLEKLKTEGKTLPTMAMVTHWHWDHIFGLAALSIPTIASYDTKKAMEELVNFKWDDQSIDERVATGVEIQFCADAIREEFKENRDIQVVMPSILFEDELTIDLGGVTCLLKQVGSDHAKDSTVVYVKEEKLLFLGDVTAPLMYAPIWHYTAEETLKLLDHIDQFDAETYVISHYKLISKAEYVQESTLLRKAASLVNKQNGDLDQMKRDLTDFCGRPLEENEEETLMYFANGAAAKT</sequence>
<dbReference type="SMART" id="SM00849">
    <property type="entry name" value="Lactamase_B"/>
    <property type="match status" value="1"/>
</dbReference>
<protein>
    <submittedName>
        <fullName evidence="2">MBL fold metallo-hydrolase</fullName>
    </submittedName>
</protein>
<accession>A0A4Y8LKK9</accession>
<name>A0A4Y8LKK9_9BACL</name>
<dbReference type="InterPro" id="IPR001279">
    <property type="entry name" value="Metallo-B-lactamas"/>
</dbReference>
<dbReference type="PANTHER" id="PTHR42951">
    <property type="entry name" value="METALLO-BETA-LACTAMASE DOMAIN-CONTAINING"/>
    <property type="match status" value="1"/>
</dbReference>
<keyword evidence="2" id="KW-0378">Hydrolase</keyword>
<evidence type="ECO:0000259" key="1">
    <source>
        <dbReference type="SMART" id="SM00849"/>
    </source>
</evidence>
<proteinExistence type="predicted"/>
<dbReference type="RefSeq" id="WP_134381000.1">
    <property type="nucleotide sequence ID" value="NZ_SORX01000003.1"/>
</dbReference>
<dbReference type="Proteomes" id="UP000297776">
    <property type="component" value="Unassembled WGS sequence"/>
</dbReference>
<dbReference type="InterPro" id="IPR036866">
    <property type="entry name" value="RibonucZ/Hydroxyglut_hydro"/>
</dbReference>
<feature type="domain" description="Metallo-beta-lactamase" evidence="1">
    <location>
        <begin position="23"/>
        <end position="222"/>
    </location>
</feature>
<comment type="caution">
    <text evidence="2">The sequence shown here is derived from an EMBL/GenBank/DDBJ whole genome shotgun (WGS) entry which is preliminary data.</text>
</comment>
<keyword evidence="3" id="KW-1185">Reference proteome</keyword>
<dbReference type="SUPFAM" id="SSF56281">
    <property type="entry name" value="Metallo-hydrolase/oxidoreductase"/>
    <property type="match status" value="1"/>
</dbReference>
<dbReference type="PANTHER" id="PTHR42951:SF4">
    <property type="entry name" value="ACYL-COENZYME A THIOESTERASE MBLAC2"/>
    <property type="match status" value="1"/>
</dbReference>
<gene>
    <name evidence="2" type="ORF">E2626_06890</name>
</gene>
<dbReference type="OrthoDB" id="420651at2"/>
<evidence type="ECO:0000313" key="3">
    <source>
        <dbReference type="Proteomes" id="UP000297776"/>
    </source>
</evidence>
<dbReference type="Gene3D" id="3.60.15.10">
    <property type="entry name" value="Ribonuclease Z/Hydroxyacylglutathione hydrolase-like"/>
    <property type="match status" value="1"/>
</dbReference>
<dbReference type="EMBL" id="SORX01000003">
    <property type="protein sequence ID" value="TFE02299.1"/>
    <property type="molecule type" value="Genomic_DNA"/>
</dbReference>
<dbReference type="Pfam" id="PF00753">
    <property type="entry name" value="Lactamase_B"/>
    <property type="match status" value="1"/>
</dbReference>
<evidence type="ECO:0000313" key="2">
    <source>
        <dbReference type="EMBL" id="TFE02299.1"/>
    </source>
</evidence>
<reference evidence="2 3" key="1">
    <citation type="submission" date="2019-03" db="EMBL/GenBank/DDBJ databases">
        <authorList>
            <person name="Yang Y."/>
        </authorList>
    </citation>
    <scope>NUCLEOTIDE SEQUENCE [LARGE SCALE GENOMIC DNA]</scope>
    <source>
        <strain evidence="2 3">ASL-1</strain>
    </source>
</reference>